<protein>
    <submittedName>
        <fullName evidence="1">Uncharacterized protein</fullName>
    </submittedName>
</protein>
<evidence type="ECO:0000313" key="1">
    <source>
        <dbReference type="EMBL" id="GAA2702478.1"/>
    </source>
</evidence>
<organism evidence="1 2">
    <name type="scientific">Streptomyces violaceolatus</name>
    <dbReference type="NCBI Taxonomy" id="67378"/>
    <lineage>
        <taxon>Bacteria</taxon>
        <taxon>Bacillati</taxon>
        <taxon>Actinomycetota</taxon>
        <taxon>Actinomycetes</taxon>
        <taxon>Kitasatosporales</taxon>
        <taxon>Streptomycetaceae</taxon>
        <taxon>Streptomyces</taxon>
        <taxon>Streptomyces violaceoruber group</taxon>
    </lineage>
</organism>
<accession>A0ABN3TGQ4</accession>
<reference evidence="1 2" key="1">
    <citation type="journal article" date="2019" name="Int. J. Syst. Evol. Microbiol.">
        <title>The Global Catalogue of Microorganisms (GCM) 10K type strain sequencing project: providing services to taxonomists for standard genome sequencing and annotation.</title>
        <authorList>
            <consortium name="The Broad Institute Genomics Platform"/>
            <consortium name="The Broad Institute Genome Sequencing Center for Infectious Disease"/>
            <person name="Wu L."/>
            <person name="Ma J."/>
        </authorList>
    </citation>
    <scope>NUCLEOTIDE SEQUENCE [LARGE SCALE GENOMIC DNA]</scope>
    <source>
        <strain evidence="1 2">JCM 4531</strain>
    </source>
</reference>
<sequence length="123" mass="13714">MPIGISEVRAYISQLPDTAAVATVQEACATRLRELDSAAYNSITAGSRARITDSLRPACLRRLTGTVQERNRSGTRAGFLLDEYSTRLLRTDPRSRYRIPEDTKRYRLPGNGVPLSCLELIED</sequence>
<name>A0ABN3TGQ4_9ACTN</name>
<evidence type="ECO:0000313" key="2">
    <source>
        <dbReference type="Proteomes" id="UP001499989"/>
    </source>
</evidence>
<dbReference type="Proteomes" id="UP001499989">
    <property type="component" value="Unassembled WGS sequence"/>
</dbReference>
<dbReference type="RefSeq" id="WP_189285088.1">
    <property type="nucleotide sequence ID" value="NZ_BAAASK010000038.1"/>
</dbReference>
<comment type="caution">
    <text evidence="1">The sequence shown here is derived from an EMBL/GenBank/DDBJ whole genome shotgun (WGS) entry which is preliminary data.</text>
</comment>
<keyword evidence="2" id="KW-1185">Reference proteome</keyword>
<proteinExistence type="predicted"/>
<dbReference type="EMBL" id="BAAASK010000038">
    <property type="protein sequence ID" value="GAA2702478.1"/>
    <property type="molecule type" value="Genomic_DNA"/>
</dbReference>
<gene>
    <name evidence="1" type="ORF">GCM10010310_73320</name>
</gene>